<sequence>MMNHDTYENPLISRYASRAMAELWSSNRKFSTWRRLWVALARAEKELGLEISDAQIAAMEAKVDAIDFEAARAYEKKLRHDVMAHVHTFGDAAPEARAIIHLGATSCYVTDNTDLILLREALGRVRDQLVGAIDALAVFAERWKGEPCLGYTHFQPAQLVTIGKRATLWCQDLLLDLDEIERRIAELRFLGVKGTTGTQASFLDLFDGDHAKVEELDRRVAAAFGFDRVFPVTGQTYPRKVDSLVLSALVGLAESAHRFGSDLRLLAHERELEEPFEADQIGSSAMAYKRNPMRAERLCSIARFLMAQHAAASQTAATQWLERTLDDSAVRRMTLPQSFLAADALLTLYLNVVPGLVVRPAVVAAHVERELPFMATEAILMAGVRAGGDRQDLHERIRVHSLAAADAVKQGADRNDLIDRLQADPAFAAVDLDATLDPRRFIGRCPQQVDAFLDTEVEPVRRRYPNLRGQRQEVHV</sequence>
<dbReference type="Pfam" id="PF10397">
    <property type="entry name" value="ADSL_C"/>
    <property type="match status" value="1"/>
</dbReference>
<dbReference type="SMART" id="SM00998">
    <property type="entry name" value="ADSL_C"/>
    <property type="match status" value="1"/>
</dbReference>
<dbReference type="NCBIfam" id="TIGR00928">
    <property type="entry name" value="purB"/>
    <property type="match status" value="1"/>
</dbReference>
<dbReference type="PANTHER" id="PTHR43172:SF1">
    <property type="entry name" value="ADENYLOSUCCINATE LYASE"/>
    <property type="match status" value="1"/>
</dbReference>
<reference evidence="6 7" key="2">
    <citation type="submission" date="2019-01" db="EMBL/GenBank/DDBJ databases">
        <title>Tautonia sociabilis, a novel thermotolerant planctomycete of Isosphaeraceae family, isolated from a 4000 m deep subterranean habitat.</title>
        <authorList>
            <person name="Kovaleva O.L."/>
            <person name="Elcheninov A.G."/>
            <person name="Van Heerden E."/>
            <person name="Toshchakov S.V."/>
            <person name="Novikov A."/>
            <person name="Bonch-Osmolovskaya E.A."/>
            <person name="Kublanov I.V."/>
        </authorList>
    </citation>
    <scope>NUCLEOTIDE SEQUENCE [LARGE SCALE GENOMIC DNA]</scope>
    <source>
        <strain evidence="6 7">GM2012</strain>
    </source>
</reference>
<dbReference type="SUPFAM" id="SSF48557">
    <property type="entry name" value="L-aspartase-like"/>
    <property type="match status" value="1"/>
</dbReference>
<dbReference type="InterPro" id="IPR019468">
    <property type="entry name" value="AdenyloSucc_lyase_C"/>
</dbReference>
<proteinExistence type="inferred from homology"/>
<dbReference type="Gene3D" id="1.10.275.60">
    <property type="match status" value="1"/>
</dbReference>
<dbReference type="PROSITE" id="PS00163">
    <property type="entry name" value="FUMARATE_LYASES"/>
    <property type="match status" value="1"/>
</dbReference>
<dbReference type="FunFam" id="1.10.275.60:FF:000001">
    <property type="entry name" value="Adenylosuccinate lyase"/>
    <property type="match status" value="1"/>
</dbReference>
<dbReference type="InterPro" id="IPR008948">
    <property type="entry name" value="L-Aspartase-like"/>
</dbReference>
<dbReference type="UniPathway" id="UPA00075">
    <property type="reaction ID" value="UER00336"/>
</dbReference>
<comment type="catalytic activity">
    <reaction evidence="4">
        <text>N(6)-(1,2-dicarboxyethyl)-AMP = fumarate + AMP</text>
        <dbReference type="Rhea" id="RHEA:16853"/>
        <dbReference type="ChEBI" id="CHEBI:29806"/>
        <dbReference type="ChEBI" id="CHEBI:57567"/>
        <dbReference type="ChEBI" id="CHEBI:456215"/>
        <dbReference type="EC" id="4.3.2.2"/>
    </reaction>
</comment>
<name>A0A432MNV5_9BACT</name>
<dbReference type="OrthoDB" id="9768878at2"/>
<gene>
    <name evidence="6" type="ORF">TsocGM_03110</name>
</gene>
<dbReference type="InterPro" id="IPR004769">
    <property type="entry name" value="Pur_lyase"/>
</dbReference>
<dbReference type="GO" id="GO:0044208">
    <property type="term" value="P:'de novo' AMP biosynthetic process"/>
    <property type="evidence" value="ECO:0007669"/>
    <property type="project" value="UniProtKB-UniPathway"/>
</dbReference>
<dbReference type="GO" id="GO:0004018">
    <property type="term" value="F:N6-(1,2-dicarboxyethyl)AMP AMP-lyase (fumarate-forming) activity"/>
    <property type="evidence" value="ECO:0007669"/>
    <property type="project" value="UniProtKB-UniRule"/>
</dbReference>
<dbReference type="AlphaFoldDB" id="A0A432MNV5"/>
<accession>A0A432MNV5</accession>
<keyword evidence="7" id="KW-1185">Reference proteome</keyword>
<keyword evidence="2 4" id="KW-0456">Lyase</keyword>
<dbReference type="PRINTS" id="PR00149">
    <property type="entry name" value="FUMRATELYASE"/>
</dbReference>
<comment type="similarity">
    <text evidence="4">Belongs to the lyase 1 family. Adenylosuccinate lyase subfamily.</text>
</comment>
<dbReference type="GO" id="GO:0005829">
    <property type="term" value="C:cytosol"/>
    <property type="evidence" value="ECO:0007669"/>
    <property type="project" value="TreeGrafter"/>
</dbReference>
<reference evidence="6 7" key="1">
    <citation type="submission" date="2018-12" db="EMBL/GenBank/DDBJ databases">
        <authorList>
            <person name="Toschakov S.V."/>
        </authorList>
    </citation>
    <scope>NUCLEOTIDE SEQUENCE [LARGE SCALE GENOMIC DNA]</scope>
    <source>
        <strain evidence="6 7">GM2012</strain>
    </source>
</reference>
<evidence type="ECO:0000256" key="1">
    <source>
        <dbReference type="ARBA" id="ARBA00022755"/>
    </source>
</evidence>
<protein>
    <recommendedName>
        <fullName evidence="3 4">Adenylosuccinate lyase</fullName>
        <shortName evidence="4">ASL</shortName>
        <ecNumber evidence="3 4">4.3.2.2</ecNumber>
    </recommendedName>
    <alternativeName>
        <fullName evidence="4">Adenylosuccinase</fullName>
    </alternativeName>
</protein>
<dbReference type="GO" id="GO:0006189">
    <property type="term" value="P:'de novo' IMP biosynthetic process"/>
    <property type="evidence" value="ECO:0007669"/>
    <property type="project" value="UniProtKB-UniPathway"/>
</dbReference>
<feature type="domain" description="Adenylosuccinate lyase C-terminal" evidence="5">
    <location>
        <begin position="371"/>
        <end position="453"/>
    </location>
</feature>
<evidence type="ECO:0000313" key="7">
    <source>
        <dbReference type="Proteomes" id="UP000280296"/>
    </source>
</evidence>
<dbReference type="EC" id="4.3.2.2" evidence="3 4"/>
<dbReference type="Pfam" id="PF00206">
    <property type="entry name" value="Lyase_1"/>
    <property type="match status" value="1"/>
</dbReference>
<dbReference type="Gene3D" id="1.20.200.10">
    <property type="entry name" value="Fumarase/aspartase (Central domain)"/>
    <property type="match status" value="1"/>
</dbReference>
<comment type="catalytic activity">
    <reaction evidence="4">
        <text>(2S)-2-[5-amino-1-(5-phospho-beta-D-ribosyl)imidazole-4-carboxamido]succinate = 5-amino-1-(5-phospho-beta-D-ribosyl)imidazole-4-carboxamide + fumarate</text>
        <dbReference type="Rhea" id="RHEA:23920"/>
        <dbReference type="ChEBI" id="CHEBI:29806"/>
        <dbReference type="ChEBI" id="CHEBI:58443"/>
        <dbReference type="ChEBI" id="CHEBI:58475"/>
        <dbReference type="EC" id="4.3.2.2"/>
    </reaction>
</comment>
<evidence type="ECO:0000256" key="2">
    <source>
        <dbReference type="ARBA" id="ARBA00023239"/>
    </source>
</evidence>
<dbReference type="PANTHER" id="PTHR43172">
    <property type="entry name" value="ADENYLOSUCCINATE LYASE"/>
    <property type="match status" value="1"/>
</dbReference>
<dbReference type="Proteomes" id="UP000280296">
    <property type="component" value="Unassembled WGS sequence"/>
</dbReference>
<dbReference type="InterPro" id="IPR022761">
    <property type="entry name" value="Fumarate_lyase_N"/>
</dbReference>
<dbReference type="InterPro" id="IPR020557">
    <property type="entry name" value="Fumarate_lyase_CS"/>
</dbReference>
<comment type="pathway">
    <text evidence="4">Purine metabolism; IMP biosynthesis via de novo pathway; 5-amino-1-(5-phospho-D-ribosyl)imidazole-4-carboxamide from 5-amino-1-(5-phospho-D-ribosyl)imidazole-4-carboxylate: step 2/2.</text>
</comment>
<dbReference type="UniPathway" id="UPA00074">
    <property type="reaction ID" value="UER00132"/>
</dbReference>
<keyword evidence="1 4" id="KW-0658">Purine biosynthesis</keyword>
<evidence type="ECO:0000256" key="3">
    <source>
        <dbReference type="NCBIfam" id="TIGR00928"/>
    </source>
</evidence>
<evidence type="ECO:0000313" key="6">
    <source>
        <dbReference type="EMBL" id="RUL89121.1"/>
    </source>
</evidence>
<dbReference type="InterPro" id="IPR000362">
    <property type="entry name" value="Fumarate_lyase_fam"/>
</dbReference>
<dbReference type="EMBL" id="RYZH01000004">
    <property type="protein sequence ID" value="RUL89121.1"/>
    <property type="molecule type" value="Genomic_DNA"/>
</dbReference>
<dbReference type="GO" id="GO:0070626">
    <property type="term" value="F:(S)-2-(5-amino-1-(5-phospho-D-ribosyl)imidazole-4-carboxamido) succinate lyase (fumarate-forming) activity"/>
    <property type="evidence" value="ECO:0007669"/>
    <property type="project" value="TreeGrafter"/>
</dbReference>
<comment type="pathway">
    <text evidence="4">Purine metabolism; AMP biosynthesis via de novo pathway; AMP from IMP: step 2/2.</text>
</comment>
<dbReference type="CDD" id="cd03302">
    <property type="entry name" value="Adenylsuccinate_lyase_2"/>
    <property type="match status" value="1"/>
</dbReference>
<dbReference type="Gene3D" id="1.10.40.30">
    <property type="entry name" value="Fumarase/aspartase (C-terminal domain)"/>
    <property type="match status" value="1"/>
</dbReference>
<evidence type="ECO:0000259" key="5">
    <source>
        <dbReference type="SMART" id="SM00998"/>
    </source>
</evidence>
<evidence type="ECO:0000256" key="4">
    <source>
        <dbReference type="RuleBase" id="RU361172"/>
    </source>
</evidence>
<organism evidence="6 7">
    <name type="scientific">Tautonia sociabilis</name>
    <dbReference type="NCBI Taxonomy" id="2080755"/>
    <lineage>
        <taxon>Bacteria</taxon>
        <taxon>Pseudomonadati</taxon>
        <taxon>Planctomycetota</taxon>
        <taxon>Planctomycetia</taxon>
        <taxon>Isosphaerales</taxon>
        <taxon>Isosphaeraceae</taxon>
        <taxon>Tautonia</taxon>
    </lineage>
</organism>
<comment type="caution">
    <text evidence="6">The sequence shown here is derived from an EMBL/GenBank/DDBJ whole genome shotgun (WGS) entry which is preliminary data.</text>
</comment>